<evidence type="ECO:0000313" key="1">
    <source>
        <dbReference type="EMBL" id="MET3790326.1"/>
    </source>
</evidence>
<organism evidence="1 2">
    <name type="scientific">Aquamicrobium terrae</name>
    <dbReference type="NCBI Taxonomy" id="1324945"/>
    <lineage>
        <taxon>Bacteria</taxon>
        <taxon>Pseudomonadati</taxon>
        <taxon>Pseudomonadota</taxon>
        <taxon>Alphaproteobacteria</taxon>
        <taxon>Hyphomicrobiales</taxon>
        <taxon>Phyllobacteriaceae</taxon>
        <taxon>Aquamicrobium</taxon>
    </lineage>
</organism>
<dbReference type="Proteomes" id="UP001549076">
    <property type="component" value="Unassembled WGS sequence"/>
</dbReference>
<sequence>MLGLAVSRRHNALFRQGDGMRARTATIGDLETVFRDLSGRMSADYVAAGLTLEGAQDSLMMDLKEGRAHALLDGDTVVAIITWHEIDHAAETAFAAREGFFNAATVRFCKKHIRRIQELTGNLPIRSRSWLEEPEVARWFRIIGYIQLQGNGASLFELPPA</sequence>
<gene>
    <name evidence="1" type="ORF">ABID37_000517</name>
</gene>
<evidence type="ECO:0000313" key="2">
    <source>
        <dbReference type="Proteomes" id="UP001549076"/>
    </source>
</evidence>
<reference evidence="1 2" key="1">
    <citation type="submission" date="2024-06" db="EMBL/GenBank/DDBJ databases">
        <title>Genomic Encyclopedia of Type Strains, Phase IV (KMG-IV): sequencing the most valuable type-strain genomes for metagenomic binning, comparative biology and taxonomic classification.</title>
        <authorList>
            <person name="Goeker M."/>
        </authorList>
    </citation>
    <scope>NUCLEOTIDE SEQUENCE [LARGE SCALE GENOMIC DNA]</scope>
    <source>
        <strain evidence="1 2">DSM 27865</strain>
    </source>
</reference>
<dbReference type="EMBL" id="JBEPML010000002">
    <property type="protein sequence ID" value="MET3790326.1"/>
    <property type="molecule type" value="Genomic_DNA"/>
</dbReference>
<protein>
    <submittedName>
        <fullName evidence="1">Uncharacterized protein</fullName>
    </submittedName>
</protein>
<accession>A0ABV2MU73</accession>
<proteinExistence type="predicted"/>
<keyword evidence="2" id="KW-1185">Reference proteome</keyword>
<comment type="caution">
    <text evidence="1">The sequence shown here is derived from an EMBL/GenBank/DDBJ whole genome shotgun (WGS) entry which is preliminary data.</text>
</comment>
<name>A0ABV2MU73_9HYPH</name>